<evidence type="ECO:0000313" key="1">
    <source>
        <dbReference type="EMBL" id="CAG8525978.1"/>
    </source>
</evidence>
<dbReference type="AlphaFoldDB" id="A0A9N9ADB6"/>
<reference evidence="1" key="1">
    <citation type="submission" date="2021-06" db="EMBL/GenBank/DDBJ databases">
        <authorList>
            <person name="Kallberg Y."/>
            <person name="Tangrot J."/>
            <person name="Rosling A."/>
        </authorList>
    </citation>
    <scope>NUCLEOTIDE SEQUENCE</scope>
    <source>
        <strain evidence="1">AZ414A</strain>
    </source>
</reference>
<gene>
    <name evidence="1" type="ORF">DEBURN_LOCUS5902</name>
</gene>
<dbReference type="EMBL" id="CAJVPK010000556">
    <property type="protein sequence ID" value="CAG8525978.1"/>
    <property type="molecule type" value="Genomic_DNA"/>
</dbReference>
<organism evidence="1 2">
    <name type="scientific">Diversispora eburnea</name>
    <dbReference type="NCBI Taxonomy" id="1213867"/>
    <lineage>
        <taxon>Eukaryota</taxon>
        <taxon>Fungi</taxon>
        <taxon>Fungi incertae sedis</taxon>
        <taxon>Mucoromycota</taxon>
        <taxon>Glomeromycotina</taxon>
        <taxon>Glomeromycetes</taxon>
        <taxon>Diversisporales</taxon>
        <taxon>Diversisporaceae</taxon>
        <taxon>Diversispora</taxon>
    </lineage>
</organism>
<dbReference type="OrthoDB" id="2322425at2759"/>
<accession>A0A9N9ADB6</accession>
<comment type="caution">
    <text evidence="1">The sequence shown here is derived from an EMBL/GenBank/DDBJ whole genome shotgun (WGS) entry which is preliminary data.</text>
</comment>
<sequence>MLSIVNAIPHQLLKRKTEFQECTPPPPGIPLPSLLSVSISPDPVVPGGTDAFTITGTLTKPITSDYLLYVIFVDITIQPPAPIQPIFNAKIPTGTSVNVVENVPVPAKLPPEYGIIVAIVNDSVDPPDVIGCANTIVGGTTSIDSLAFPF</sequence>
<name>A0A9N9ADB6_9GLOM</name>
<proteinExistence type="predicted"/>
<dbReference type="Proteomes" id="UP000789706">
    <property type="component" value="Unassembled WGS sequence"/>
</dbReference>
<keyword evidence="2" id="KW-1185">Reference proteome</keyword>
<protein>
    <submittedName>
        <fullName evidence="1">8444_t:CDS:1</fullName>
    </submittedName>
</protein>
<evidence type="ECO:0000313" key="2">
    <source>
        <dbReference type="Proteomes" id="UP000789706"/>
    </source>
</evidence>